<dbReference type="OrthoDB" id="1121111at2"/>
<name>A0A1H9TS77_9PSEU</name>
<evidence type="ECO:0000259" key="5">
    <source>
        <dbReference type="Pfam" id="PF01258"/>
    </source>
</evidence>
<evidence type="ECO:0000313" key="7">
    <source>
        <dbReference type="Proteomes" id="UP000199352"/>
    </source>
</evidence>
<dbReference type="PANTHER" id="PTHR33823">
    <property type="entry name" value="RNA POLYMERASE-BINDING TRANSCRIPTION FACTOR DKSA-RELATED"/>
    <property type="match status" value="1"/>
</dbReference>
<dbReference type="Proteomes" id="UP000199352">
    <property type="component" value="Unassembled WGS sequence"/>
</dbReference>
<dbReference type="GO" id="GO:0008270">
    <property type="term" value="F:zinc ion binding"/>
    <property type="evidence" value="ECO:0007669"/>
    <property type="project" value="UniProtKB-KW"/>
</dbReference>
<dbReference type="PROSITE" id="PS01102">
    <property type="entry name" value="ZF_DKSA_1"/>
    <property type="match status" value="1"/>
</dbReference>
<dbReference type="InterPro" id="IPR020458">
    <property type="entry name" value="Znf_DskA_TraR_CS"/>
</dbReference>
<evidence type="ECO:0000256" key="3">
    <source>
        <dbReference type="ARBA" id="ARBA00022833"/>
    </source>
</evidence>
<evidence type="ECO:0000256" key="2">
    <source>
        <dbReference type="ARBA" id="ARBA00022771"/>
    </source>
</evidence>
<dbReference type="STRING" id="402600.SAMN05216188_11931"/>
<keyword evidence="1" id="KW-0479">Metal-binding</keyword>
<accession>A0A1H9TS77</accession>
<dbReference type="Pfam" id="PF01258">
    <property type="entry name" value="zf-dskA_traR"/>
    <property type="match status" value="1"/>
</dbReference>
<keyword evidence="7" id="KW-1185">Reference proteome</keyword>
<dbReference type="PROSITE" id="PS51128">
    <property type="entry name" value="ZF_DKSA_2"/>
    <property type="match status" value="1"/>
</dbReference>
<proteinExistence type="predicted"/>
<feature type="domain" description="Zinc finger DksA/TraR C4-type" evidence="5">
    <location>
        <begin position="57"/>
        <end position="87"/>
    </location>
</feature>
<evidence type="ECO:0000256" key="1">
    <source>
        <dbReference type="ARBA" id="ARBA00022723"/>
    </source>
</evidence>
<dbReference type="AlphaFoldDB" id="A0A1H9TS77"/>
<gene>
    <name evidence="6" type="ORF">SAMN05216188_11931</name>
</gene>
<dbReference type="InterPro" id="IPR037187">
    <property type="entry name" value="DnaK_N"/>
</dbReference>
<keyword evidence="3" id="KW-0862">Zinc</keyword>
<dbReference type="Gene3D" id="1.20.120.910">
    <property type="entry name" value="DksA, coiled-coil domain"/>
    <property type="match status" value="1"/>
</dbReference>
<sequence>MGVPMRAHFTKLLDAWKGEVRQSLSQAGDEDDLEDRDRKRRRISEIGKALQRIQNEEYGWCDSCGTAIGLRRLEALPTEELCLDCRELARQKEMRIG</sequence>
<protein>
    <submittedName>
        <fullName evidence="6">DnaK suppressor protein</fullName>
    </submittedName>
</protein>
<evidence type="ECO:0000256" key="4">
    <source>
        <dbReference type="PROSITE-ProRule" id="PRU00510"/>
    </source>
</evidence>
<dbReference type="InterPro" id="IPR000962">
    <property type="entry name" value="Znf_DskA_TraR"/>
</dbReference>
<dbReference type="SUPFAM" id="SSF109635">
    <property type="entry name" value="DnaK suppressor protein DksA, alpha-hairpin domain"/>
    <property type="match status" value="1"/>
</dbReference>
<evidence type="ECO:0000313" key="6">
    <source>
        <dbReference type="EMBL" id="SER99857.1"/>
    </source>
</evidence>
<keyword evidence="2" id="KW-0863">Zinc-finger</keyword>
<feature type="zinc finger region" description="dksA C4-type" evidence="4">
    <location>
        <begin position="61"/>
        <end position="85"/>
    </location>
</feature>
<dbReference type="EMBL" id="FOFR01000019">
    <property type="protein sequence ID" value="SER99857.1"/>
    <property type="molecule type" value="Genomic_DNA"/>
</dbReference>
<organism evidence="6 7">
    <name type="scientific">Lentzea xinjiangensis</name>
    <dbReference type="NCBI Taxonomy" id="402600"/>
    <lineage>
        <taxon>Bacteria</taxon>
        <taxon>Bacillati</taxon>
        <taxon>Actinomycetota</taxon>
        <taxon>Actinomycetes</taxon>
        <taxon>Pseudonocardiales</taxon>
        <taxon>Pseudonocardiaceae</taxon>
        <taxon>Lentzea</taxon>
    </lineage>
</organism>
<dbReference type="PANTHER" id="PTHR33823:SF2">
    <property type="entry name" value="RNA POLYMERASE-BINDING TRANSCRIPTION FACTOR DKSA"/>
    <property type="match status" value="1"/>
</dbReference>
<dbReference type="SUPFAM" id="SSF57716">
    <property type="entry name" value="Glucocorticoid receptor-like (DNA-binding domain)"/>
    <property type="match status" value="1"/>
</dbReference>
<reference evidence="7" key="1">
    <citation type="submission" date="2016-10" db="EMBL/GenBank/DDBJ databases">
        <authorList>
            <person name="Varghese N."/>
            <person name="Submissions S."/>
        </authorList>
    </citation>
    <scope>NUCLEOTIDE SEQUENCE [LARGE SCALE GENOMIC DNA]</scope>
    <source>
        <strain evidence="7">CGMCC 4.3525</strain>
    </source>
</reference>